<accession>A0AAN5C8C5</accession>
<feature type="transmembrane region" description="Helical" evidence="2">
    <location>
        <begin position="153"/>
        <end position="174"/>
    </location>
</feature>
<dbReference type="AlphaFoldDB" id="A0AAN5C8C5"/>
<comment type="caution">
    <text evidence="4">The sequence shown here is derived from an EMBL/GenBank/DDBJ whole genome shotgun (WGS) entry which is preliminary data.</text>
</comment>
<keyword evidence="2" id="KW-0812">Transmembrane</keyword>
<feature type="region of interest" description="Disordered" evidence="1">
    <location>
        <begin position="200"/>
        <end position="220"/>
    </location>
</feature>
<evidence type="ECO:0000256" key="1">
    <source>
        <dbReference type="SAM" id="MobiDB-lite"/>
    </source>
</evidence>
<evidence type="ECO:0000313" key="4">
    <source>
        <dbReference type="EMBL" id="GMR34475.1"/>
    </source>
</evidence>
<feature type="region of interest" description="Disordered" evidence="1">
    <location>
        <begin position="116"/>
        <end position="135"/>
    </location>
</feature>
<feature type="chain" id="PRO_5042985744" evidence="3">
    <location>
        <begin position="28"/>
        <end position="220"/>
    </location>
</feature>
<dbReference type="Proteomes" id="UP001328107">
    <property type="component" value="Unassembled WGS sequence"/>
</dbReference>
<feature type="compositionally biased region" description="Low complexity" evidence="1">
    <location>
        <begin position="116"/>
        <end position="130"/>
    </location>
</feature>
<evidence type="ECO:0000256" key="3">
    <source>
        <dbReference type="SAM" id="SignalP"/>
    </source>
</evidence>
<keyword evidence="2" id="KW-1133">Transmembrane helix</keyword>
<sequence>SFRHCALNLRNMLILICLMLLGVQLKAGTIVCSFHEYMGQVPSQEITEGAITCDVEYCATYERLHPLSGRIEIGRSCGIECASEECYQLTDSKSVCCCKGNLCNAISPPKVTPTATSISSSPITTAAQTTRNEHSTPKSYQESLISLTAVECITYAVFIALFFIFMFYIIIILCKALMTIRLWQIENGQCPCSDCEKKRKSDEVEKTGATVSETQAVPPY</sequence>
<keyword evidence="5" id="KW-1185">Reference proteome</keyword>
<gene>
    <name evidence="4" type="ORF">PMAYCL1PPCAC_04670</name>
</gene>
<dbReference type="EMBL" id="BTRK01000002">
    <property type="protein sequence ID" value="GMR34475.1"/>
    <property type="molecule type" value="Genomic_DNA"/>
</dbReference>
<proteinExistence type="predicted"/>
<feature type="non-terminal residue" evidence="4">
    <location>
        <position position="220"/>
    </location>
</feature>
<name>A0AAN5C8C5_9BILA</name>
<keyword evidence="3" id="KW-0732">Signal</keyword>
<keyword evidence="2" id="KW-0472">Membrane</keyword>
<organism evidence="4 5">
    <name type="scientific">Pristionchus mayeri</name>
    <dbReference type="NCBI Taxonomy" id="1317129"/>
    <lineage>
        <taxon>Eukaryota</taxon>
        <taxon>Metazoa</taxon>
        <taxon>Ecdysozoa</taxon>
        <taxon>Nematoda</taxon>
        <taxon>Chromadorea</taxon>
        <taxon>Rhabditida</taxon>
        <taxon>Rhabditina</taxon>
        <taxon>Diplogasteromorpha</taxon>
        <taxon>Diplogasteroidea</taxon>
        <taxon>Neodiplogasteridae</taxon>
        <taxon>Pristionchus</taxon>
    </lineage>
</organism>
<protein>
    <submittedName>
        <fullName evidence="4">Uncharacterized protein</fullName>
    </submittedName>
</protein>
<reference evidence="5" key="1">
    <citation type="submission" date="2022-10" db="EMBL/GenBank/DDBJ databases">
        <title>Genome assembly of Pristionchus species.</title>
        <authorList>
            <person name="Yoshida K."/>
            <person name="Sommer R.J."/>
        </authorList>
    </citation>
    <scope>NUCLEOTIDE SEQUENCE [LARGE SCALE GENOMIC DNA]</scope>
    <source>
        <strain evidence="5">RS5460</strain>
    </source>
</reference>
<feature type="compositionally biased region" description="Polar residues" evidence="1">
    <location>
        <begin position="209"/>
        <end position="220"/>
    </location>
</feature>
<evidence type="ECO:0000256" key="2">
    <source>
        <dbReference type="SAM" id="Phobius"/>
    </source>
</evidence>
<evidence type="ECO:0000313" key="5">
    <source>
        <dbReference type="Proteomes" id="UP001328107"/>
    </source>
</evidence>
<feature type="non-terminal residue" evidence="4">
    <location>
        <position position="1"/>
    </location>
</feature>
<feature type="signal peptide" evidence="3">
    <location>
        <begin position="1"/>
        <end position="27"/>
    </location>
</feature>